<dbReference type="InterPro" id="IPR012675">
    <property type="entry name" value="Beta-grasp_dom_sf"/>
</dbReference>
<dbReference type="SUPFAM" id="SSF47741">
    <property type="entry name" value="CO dehydrogenase ISP C-domain like"/>
    <property type="match status" value="1"/>
</dbReference>
<sequence length="150" mass="15437">MAITLTINGTAHSVDVDGDTPLLWVLRDVLGLTGTKFGCGAALCGACTVHVDGVATRSCVTPVESLGTAKVTTIEALSETSQGKALQKAWLDLEVVQCGYCQSGQLMAAAALLAETPKPDDAAIDAAMSSNVCRCGTYQRIRAAIHQAAA</sequence>
<dbReference type="KEGG" id="pstg:E8M01_02145"/>
<dbReference type="InterPro" id="IPR006058">
    <property type="entry name" value="2Fe2S_fd_BS"/>
</dbReference>
<dbReference type="AlphaFoldDB" id="A0A4D7AU71"/>
<dbReference type="InterPro" id="IPR001041">
    <property type="entry name" value="2Fe-2S_ferredoxin-type"/>
</dbReference>
<organism evidence="7 8">
    <name type="scientific">Phreatobacter stygius</name>
    <dbReference type="NCBI Taxonomy" id="1940610"/>
    <lineage>
        <taxon>Bacteria</taxon>
        <taxon>Pseudomonadati</taxon>
        <taxon>Pseudomonadota</taxon>
        <taxon>Alphaproteobacteria</taxon>
        <taxon>Hyphomicrobiales</taxon>
        <taxon>Phreatobacteraceae</taxon>
        <taxon>Phreatobacter</taxon>
    </lineage>
</organism>
<dbReference type="PANTHER" id="PTHR44379:SF2">
    <property type="entry name" value="BLR6218 PROTEIN"/>
    <property type="match status" value="1"/>
</dbReference>
<dbReference type="CDD" id="cd00207">
    <property type="entry name" value="fer2"/>
    <property type="match status" value="1"/>
</dbReference>
<keyword evidence="4" id="KW-0408">Iron</keyword>
<dbReference type="Pfam" id="PF00111">
    <property type="entry name" value="Fer2"/>
    <property type="match status" value="1"/>
</dbReference>
<dbReference type="Proteomes" id="UP000298781">
    <property type="component" value="Chromosome"/>
</dbReference>
<proteinExistence type="predicted"/>
<evidence type="ECO:0000256" key="4">
    <source>
        <dbReference type="ARBA" id="ARBA00023004"/>
    </source>
</evidence>
<evidence type="ECO:0000256" key="2">
    <source>
        <dbReference type="ARBA" id="ARBA00022723"/>
    </source>
</evidence>
<protein>
    <submittedName>
        <fullName evidence="7">(2Fe-2S)-binding protein</fullName>
    </submittedName>
</protein>
<evidence type="ECO:0000313" key="7">
    <source>
        <dbReference type="EMBL" id="QCI63141.1"/>
    </source>
</evidence>
<dbReference type="Pfam" id="PF01799">
    <property type="entry name" value="Fer2_2"/>
    <property type="match status" value="1"/>
</dbReference>
<feature type="domain" description="2Fe-2S ferredoxin-type" evidence="6">
    <location>
        <begin position="1"/>
        <end position="77"/>
    </location>
</feature>
<dbReference type="PROSITE" id="PS51085">
    <property type="entry name" value="2FE2S_FER_2"/>
    <property type="match status" value="1"/>
</dbReference>
<keyword evidence="8" id="KW-1185">Reference proteome</keyword>
<evidence type="ECO:0000256" key="1">
    <source>
        <dbReference type="ARBA" id="ARBA00022714"/>
    </source>
</evidence>
<dbReference type="SUPFAM" id="SSF54292">
    <property type="entry name" value="2Fe-2S ferredoxin-like"/>
    <property type="match status" value="1"/>
</dbReference>
<dbReference type="GO" id="GO:0046872">
    <property type="term" value="F:metal ion binding"/>
    <property type="evidence" value="ECO:0007669"/>
    <property type="project" value="UniProtKB-KW"/>
</dbReference>
<evidence type="ECO:0000313" key="8">
    <source>
        <dbReference type="Proteomes" id="UP000298781"/>
    </source>
</evidence>
<dbReference type="OrthoDB" id="7375656at2"/>
<accession>A0A4D7AU71</accession>
<dbReference type="EMBL" id="CP039690">
    <property type="protein sequence ID" value="QCI63141.1"/>
    <property type="molecule type" value="Genomic_DNA"/>
</dbReference>
<evidence type="ECO:0000259" key="6">
    <source>
        <dbReference type="PROSITE" id="PS51085"/>
    </source>
</evidence>
<dbReference type="GO" id="GO:0016491">
    <property type="term" value="F:oxidoreductase activity"/>
    <property type="evidence" value="ECO:0007669"/>
    <property type="project" value="UniProtKB-KW"/>
</dbReference>
<keyword evidence="2" id="KW-0479">Metal-binding</keyword>
<dbReference type="PANTHER" id="PTHR44379">
    <property type="entry name" value="OXIDOREDUCTASE WITH IRON-SULFUR SUBUNIT"/>
    <property type="match status" value="1"/>
</dbReference>
<dbReference type="InterPro" id="IPR036010">
    <property type="entry name" value="2Fe-2S_ferredoxin-like_sf"/>
</dbReference>
<evidence type="ECO:0000256" key="5">
    <source>
        <dbReference type="ARBA" id="ARBA00023014"/>
    </source>
</evidence>
<keyword evidence="1" id="KW-0001">2Fe-2S</keyword>
<keyword evidence="3" id="KW-0560">Oxidoreductase</keyword>
<keyword evidence="5" id="KW-0411">Iron-sulfur</keyword>
<dbReference type="Gene3D" id="3.10.20.30">
    <property type="match status" value="1"/>
</dbReference>
<dbReference type="PROSITE" id="PS00197">
    <property type="entry name" value="2FE2S_FER_1"/>
    <property type="match status" value="1"/>
</dbReference>
<dbReference type="InterPro" id="IPR051452">
    <property type="entry name" value="Diverse_Oxidoreductases"/>
</dbReference>
<evidence type="ECO:0000256" key="3">
    <source>
        <dbReference type="ARBA" id="ARBA00023002"/>
    </source>
</evidence>
<dbReference type="GO" id="GO:0051537">
    <property type="term" value="F:2 iron, 2 sulfur cluster binding"/>
    <property type="evidence" value="ECO:0007669"/>
    <property type="project" value="UniProtKB-KW"/>
</dbReference>
<gene>
    <name evidence="7" type="ORF">E8M01_02145</name>
</gene>
<name>A0A4D7AU71_9HYPH</name>
<dbReference type="RefSeq" id="WP_136958603.1">
    <property type="nucleotide sequence ID" value="NZ_CP039690.1"/>
</dbReference>
<dbReference type="Gene3D" id="1.10.150.120">
    <property type="entry name" value="[2Fe-2S]-binding domain"/>
    <property type="match status" value="1"/>
</dbReference>
<reference evidence="7 8" key="1">
    <citation type="submission" date="2019-04" db="EMBL/GenBank/DDBJ databases">
        <title>Phreatobacter aquaticus sp. nov.</title>
        <authorList>
            <person name="Choi A."/>
        </authorList>
    </citation>
    <scope>NUCLEOTIDE SEQUENCE [LARGE SCALE GENOMIC DNA]</scope>
    <source>
        <strain evidence="7 8">KCTC 52518</strain>
    </source>
</reference>
<dbReference type="InterPro" id="IPR036884">
    <property type="entry name" value="2Fe-2S-bd_dom_sf"/>
</dbReference>
<dbReference type="InterPro" id="IPR002888">
    <property type="entry name" value="2Fe-2S-bd"/>
</dbReference>